<name>A0AA88TC13_9TELE</name>
<protein>
    <submittedName>
        <fullName evidence="2">Uncharacterized protein</fullName>
    </submittedName>
</protein>
<feature type="signal peptide" evidence="1">
    <location>
        <begin position="1"/>
        <end position="27"/>
    </location>
</feature>
<keyword evidence="1" id="KW-0732">Signal</keyword>
<reference evidence="2" key="1">
    <citation type="submission" date="2023-08" db="EMBL/GenBank/DDBJ databases">
        <title>Chromosome-level Genome Assembly of mud carp (Cirrhinus molitorella).</title>
        <authorList>
            <person name="Liu H."/>
        </authorList>
    </citation>
    <scope>NUCLEOTIDE SEQUENCE</scope>
    <source>
        <strain evidence="2">Prfri</strain>
        <tissue evidence="2">Muscle</tissue>
    </source>
</reference>
<gene>
    <name evidence="2" type="ORF">Q8A67_024605</name>
</gene>
<evidence type="ECO:0000256" key="1">
    <source>
        <dbReference type="SAM" id="SignalP"/>
    </source>
</evidence>
<keyword evidence="3" id="KW-1185">Reference proteome</keyword>
<dbReference type="AlphaFoldDB" id="A0AA88TC13"/>
<sequence>METQRILMRSLAVVVIACIIWTITADAQEELPCCTKVSTREVTNPIISFKLQRQKLPSLRLNRTSSAVTGDNHG</sequence>
<organism evidence="2 3">
    <name type="scientific">Cirrhinus molitorella</name>
    <name type="common">mud carp</name>
    <dbReference type="NCBI Taxonomy" id="172907"/>
    <lineage>
        <taxon>Eukaryota</taxon>
        <taxon>Metazoa</taxon>
        <taxon>Chordata</taxon>
        <taxon>Craniata</taxon>
        <taxon>Vertebrata</taxon>
        <taxon>Euteleostomi</taxon>
        <taxon>Actinopterygii</taxon>
        <taxon>Neopterygii</taxon>
        <taxon>Teleostei</taxon>
        <taxon>Ostariophysi</taxon>
        <taxon>Cypriniformes</taxon>
        <taxon>Cyprinidae</taxon>
        <taxon>Labeoninae</taxon>
        <taxon>Labeonini</taxon>
        <taxon>Cirrhinus</taxon>
    </lineage>
</organism>
<accession>A0AA88TC13</accession>
<proteinExistence type="predicted"/>
<evidence type="ECO:0000313" key="3">
    <source>
        <dbReference type="Proteomes" id="UP001187343"/>
    </source>
</evidence>
<dbReference type="Proteomes" id="UP001187343">
    <property type="component" value="Unassembled WGS sequence"/>
</dbReference>
<dbReference type="EMBL" id="JAUYZG010000024">
    <property type="protein sequence ID" value="KAK2870213.1"/>
    <property type="molecule type" value="Genomic_DNA"/>
</dbReference>
<feature type="chain" id="PRO_5041702361" evidence="1">
    <location>
        <begin position="28"/>
        <end position="74"/>
    </location>
</feature>
<evidence type="ECO:0000313" key="2">
    <source>
        <dbReference type="EMBL" id="KAK2870213.1"/>
    </source>
</evidence>
<comment type="caution">
    <text evidence="2">The sequence shown here is derived from an EMBL/GenBank/DDBJ whole genome shotgun (WGS) entry which is preliminary data.</text>
</comment>